<accession>A0A3S4D9U0</accession>
<reference evidence="1 2" key="1">
    <citation type="submission" date="2018-04" db="EMBL/GenBank/DDBJ databases">
        <authorList>
            <person name="Huttner S."/>
            <person name="Dainat J."/>
        </authorList>
    </citation>
    <scope>NUCLEOTIDE SEQUENCE [LARGE SCALE GENOMIC DNA]</scope>
</reference>
<gene>
    <name evidence="1" type="ORF">TT172_LOCUS9067</name>
</gene>
<protein>
    <submittedName>
        <fullName evidence="1">129ef044-1b48-4be5-86d4-9a82ad40fdfe</fullName>
    </submittedName>
</protein>
<proteinExistence type="predicted"/>
<dbReference type="EMBL" id="OUUZ01000018">
    <property type="protein sequence ID" value="SPQ26648.1"/>
    <property type="molecule type" value="Genomic_DNA"/>
</dbReference>
<dbReference type="Proteomes" id="UP000289323">
    <property type="component" value="Unassembled WGS sequence"/>
</dbReference>
<sequence>MSPSPPGRKG</sequence>
<evidence type="ECO:0000313" key="2">
    <source>
        <dbReference type="Proteomes" id="UP000289323"/>
    </source>
</evidence>
<evidence type="ECO:0000313" key="1">
    <source>
        <dbReference type="EMBL" id="SPQ26648.1"/>
    </source>
</evidence>
<organism evidence="1 2">
    <name type="scientific">Thermothielavioides terrestris</name>
    <dbReference type="NCBI Taxonomy" id="2587410"/>
    <lineage>
        <taxon>Eukaryota</taxon>
        <taxon>Fungi</taxon>
        <taxon>Dikarya</taxon>
        <taxon>Ascomycota</taxon>
        <taxon>Pezizomycotina</taxon>
        <taxon>Sordariomycetes</taxon>
        <taxon>Sordariomycetidae</taxon>
        <taxon>Sordariales</taxon>
        <taxon>Chaetomiaceae</taxon>
        <taxon>Thermothielavioides</taxon>
    </lineage>
</organism>
<name>A0A3S4D9U0_9PEZI</name>